<protein>
    <submittedName>
        <fullName evidence="1">Uncharacterized protein</fullName>
    </submittedName>
</protein>
<dbReference type="Proteomes" id="UP000186309">
    <property type="component" value="Chromosome"/>
</dbReference>
<gene>
    <name evidence="1" type="ORF">BSF38_02086</name>
</gene>
<evidence type="ECO:0000313" key="1">
    <source>
        <dbReference type="EMBL" id="APW60610.1"/>
    </source>
</evidence>
<organism evidence="1 2">
    <name type="scientific">Paludisphaera borealis</name>
    <dbReference type="NCBI Taxonomy" id="1387353"/>
    <lineage>
        <taxon>Bacteria</taxon>
        <taxon>Pseudomonadati</taxon>
        <taxon>Planctomycetota</taxon>
        <taxon>Planctomycetia</taxon>
        <taxon>Isosphaerales</taxon>
        <taxon>Isosphaeraceae</taxon>
        <taxon>Paludisphaera</taxon>
    </lineage>
</organism>
<name>A0A1U7CNU6_9BACT</name>
<keyword evidence="2" id="KW-1185">Reference proteome</keyword>
<proteinExistence type="predicted"/>
<dbReference type="EMBL" id="CP019082">
    <property type="protein sequence ID" value="APW60610.1"/>
    <property type="molecule type" value="Genomic_DNA"/>
</dbReference>
<dbReference type="RefSeq" id="WP_076345371.1">
    <property type="nucleotide sequence ID" value="NZ_CP019082.1"/>
</dbReference>
<accession>A0A1U7CNU6</accession>
<reference evidence="2" key="1">
    <citation type="submission" date="2016-12" db="EMBL/GenBank/DDBJ databases">
        <title>Comparative genomics of four Isosphaeraceae planctomycetes: a common pool of plasmids and glycoside hydrolase genes.</title>
        <authorList>
            <person name="Ivanova A."/>
        </authorList>
    </citation>
    <scope>NUCLEOTIDE SEQUENCE [LARGE SCALE GENOMIC DNA]</scope>
    <source>
        <strain evidence="2">PX4</strain>
    </source>
</reference>
<sequence>MSTGEEEVVGTLEVRGGKIRIPAVRAFVRETHHHRELSFFVPPGSIIRVKDPVKLIIAGPVPRVISAKVAAHMPSARGDIGDHYDARIAGEEQFPDGLDKPPVIIA</sequence>
<evidence type="ECO:0000313" key="2">
    <source>
        <dbReference type="Proteomes" id="UP000186309"/>
    </source>
</evidence>
<dbReference type="AlphaFoldDB" id="A0A1U7CNU6"/>
<dbReference type="KEGG" id="pbor:BSF38_02086"/>